<feature type="compositionally biased region" description="Basic and acidic residues" evidence="6">
    <location>
        <begin position="168"/>
        <end position="177"/>
    </location>
</feature>
<name>R7S2G0_PUNST</name>
<evidence type="ECO:0000256" key="5">
    <source>
        <dbReference type="ARBA" id="ARBA00023004"/>
    </source>
</evidence>
<dbReference type="AlphaFoldDB" id="R7S2G0"/>
<proteinExistence type="predicted"/>
<keyword evidence="2" id="KW-0479">Metal-binding</keyword>
<dbReference type="OrthoDB" id="2690740at2759"/>
<keyword evidence="4" id="KW-0560">Oxidoreductase</keyword>
<dbReference type="InterPro" id="IPR024779">
    <property type="entry name" value="2OGFeDO_JBP1/TET_oxygenase_dom"/>
</dbReference>
<keyword evidence="3" id="KW-0223">Dioxygenase</keyword>
<gene>
    <name evidence="8" type="ORF">PUNSTDRAFT_138796</name>
</gene>
<dbReference type="RefSeq" id="XP_007388536.1">
    <property type="nucleotide sequence ID" value="XM_007388474.1"/>
</dbReference>
<feature type="region of interest" description="Disordered" evidence="6">
    <location>
        <begin position="143"/>
        <end position="189"/>
    </location>
</feature>
<dbReference type="Gene3D" id="3.60.130.30">
    <property type="match status" value="1"/>
</dbReference>
<dbReference type="GeneID" id="18880165"/>
<dbReference type="eggNOG" id="ENOG502SNT8">
    <property type="taxonomic scope" value="Eukaryota"/>
</dbReference>
<dbReference type="EMBL" id="JH687555">
    <property type="protein sequence ID" value="EIN04393.1"/>
    <property type="molecule type" value="Genomic_DNA"/>
</dbReference>
<keyword evidence="9" id="KW-1185">Reference proteome</keyword>
<evidence type="ECO:0000256" key="6">
    <source>
        <dbReference type="SAM" id="MobiDB-lite"/>
    </source>
</evidence>
<evidence type="ECO:0000256" key="2">
    <source>
        <dbReference type="ARBA" id="ARBA00022723"/>
    </source>
</evidence>
<dbReference type="Pfam" id="PF12851">
    <property type="entry name" value="Tet_JBP"/>
    <property type="match status" value="1"/>
</dbReference>
<comment type="cofactor">
    <cofactor evidence="1">
        <name>Fe(2+)</name>
        <dbReference type="ChEBI" id="CHEBI:29033"/>
    </cofactor>
</comment>
<dbReference type="HOGENOM" id="CLU_327091_0_0_1"/>
<feature type="region of interest" description="Disordered" evidence="6">
    <location>
        <begin position="710"/>
        <end position="734"/>
    </location>
</feature>
<protein>
    <recommendedName>
        <fullName evidence="7">2OGFeDO JBP1/TET oxygenase domain-containing protein</fullName>
    </recommendedName>
</protein>
<evidence type="ECO:0000256" key="1">
    <source>
        <dbReference type="ARBA" id="ARBA00001954"/>
    </source>
</evidence>
<evidence type="ECO:0000313" key="9">
    <source>
        <dbReference type="Proteomes" id="UP000054196"/>
    </source>
</evidence>
<dbReference type="OMA" id="AHTIAYP"/>
<evidence type="ECO:0000313" key="8">
    <source>
        <dbReference type="EMBL" id="EIN04393.1"/>
    </source>
</evidence>
<dbReference type="Proteomes" id="UP000054196">
    <property type="component" value="Unassembled WGS sequence"/>
</dbReference>
<reference evidence="9" key="1">
    <citation type="journal article" date="2012" name="Science">
        <title>The Paleozoic origin of enzymatic lignin decomposition reconstructed from 31 fungal genomes.</title>
        <authorList>
            <person name="Floudas D."/>
            <person name="Binder M."/>
            <person name="Riley R."/>
            <person name="Barry K."/>
            <person name="Blanchette R.A."/>
            <person name="Henrissat B."/>
            <person name="Martinez A.T."/>
            <person name="Otillar R."/>
            <person name="Spatafora J.W."/>
            <person name="Yadav J.S."/>
            <person name="Aerts A."/>
            <person name="Benoit I."/>
            <person name="Boyd A."/>
            <person name="Carlson A."/>
            <person name="Copeland A."/>
            <person name="Coutinho P.M."/>
            <person name="de Vries R.P."/>
            <person name="Ferreira P."/>
            <person name="Findley K."/>
            <person name="Foster B."/>
            <person name="Gaskell J."/>
            <person name="Glotzer D."/>
            <person name="Gorecki P."/>
            <person name="Heitman J."/>
            <person name="Hesse C."/>
            <person name="Hori C."/>
            <person name="Igarashi K."/>
            <person name="Jurgens J.A."/>
            <person name="Kallen N."/>
            <person name="Kersten P."/>
            <person name="Kohler A."/>
            <person name="Kuees U."/>
            <person name="Kumar T.K.A."/>
            <person name="Kuo A."/>
            <person name="LaButti K."/>
            <person name="Larrondo L.F."/>
            <person name="Lindquist E."/>
            <person name="Ling A."/>
            <person name="Lombard V."/>
            <person name="Lucas S."/>
            <person name="Lundell T."/>
            <person name="Martin R."/>
            <person name="McLaughlin D.J."/>
            <person name="Morgenstern I."/>
            <person name="Morin E."/>
            <person name="Murat C."/>
            <person name="Nagy L.G."/>
            <person name="Nolan M."/>
            <person name="Ohm R.A."/>
            <person name="Patyshakuliyeva A."/>
            <person name="Rokas A."/>
            <person name="Ruiz-Duenas F.J."/>
            <person name="Sabat G."/>
            <person name="Salamov A."/>
            <person name="Samejima M."/>
            <person name="Schmutz J."/>
            <person name="Slot J.C."/>
            <person name="St John F."/>
            <person name="Stenlid J."/>
            <person name="Sun H."/>
            <person name="Sun S."/>
            <person name="Syed K."/>
            <person name="Tsang A."/>
            <person name="Wiebenga A."/>
            <person name="Young D."/>
            <person name="Pisabarro A."/>
            <person name="Eastwood D.C."/>
            <person name="Martin F."/>
            <person name="Cullen D."/>
            <person name="Grigoriev I.V."/>
            <person name="Hibbett D.S."/>
        </authorList>
    </citation>
    <scope>NUCLEOTIDE SEQUENCE [LARGE SCALE GENOMIC DNA]</scope>
    <source>
        <strain evidence="9">HHB-11173 SS5</strain>
    </source>
</reference>
<dbReference type="KEGG" id="psq:PUNSTDRAFT_138796"/>
<feature type="domain" description="2OGFeDO JBP1/TET oxygenase" evidence="7">
    <location>
        <begin position="725"/>
        <end position="847"/>
    </location>
</feature>
<keyword evidence="5" id="KW-0408">Iron</keyword>
<evidence type="ECO:0000259" key="7">
    <source>
        <dbReference type="Pfam" id="PF12851"/>
    </source>
</evidence>
<accession>R7S2G0</accession>
<evidence type="ECO:0000256" key="4">
    <source>
        <dbReference type="ARBA" id="ARBA00023002"/>
    </source>
</evidence>
<organism evidence="8 9">
    <name type="scientific">Punctularia strigosozonata (strain HHB-11173)</name>
    <name type="common">White-rot fungus</name>
    <dbReference type="NCBI Taxonomy" id="741275"/>
    <lineage>
        <taxon>Eukaryota</taxon>
        <taxon>Fungi</taxon>
        <taxon>Dikarya</taxon>
        <taxon>Basidiomycota</taxon>
        <taxon>Agaricomycotina</taxon>
        <taxon>Agaricomycetes</taxon>
        <taxon>Corticiales</taxon>
        <taxon>Punctulariaceae</taxon>
        <taxon>Punctularia</taxon>
    </lineage>
</organism>
<evidence type="ECO:0000256" key="3">
    <source>
        <dbReference type="ARBA" id="ARBA00022964"/>
    </source>
</evidence>
<dbReference type="GO" id="GO:0046872">
    <property type="term" value="F:metal ion binding"/>
    <property type="evidence" value="ECO:0007669"/>
    <property type="project" value="UniProtKB-KW"/>
</dbReference>
<sequence>MLVDANTLRQLDMLVNLHHEDVLLDYMEEEARARDLRLIQRLAGTDGQPASTANAVDSMKIRIPSLAQYNRRREANGLPPLVLYTNHDTDDFTKAEGSALSLSDEVTDSIPEEEDGMVHSDDASISDYDYDMSGSDFEFEVGRHAKGSVRGRKQGQVRGGKKKRERRRERERARGLGDEGDGSGPGPAGCRRGGIAARKYWAELCSALEEHTLPEEQGAGNASQTLEAPMGRWIECPPSLQENSNVVFFLRALAYFYHPSNLLALSELVRDLQDPAAFHNLHMASFSPCTSLIKLAKDCYRYSSKSRTLKFFSMLANLRLAVRANEVMAREDFNHAELFRQWTPGGEGQPHRDFYYWLNEGAILARLVSVGGLPMLIMVSILSSRRSLQSMKTRVISEAAEYMVDPPKDAGGVLVRRLIIPALKLINRLVCFHVVFSKTDNLEDMVCLASTNVERTKKYFSSLILNDWILSEHADCWNDYLHRSGSCDFSLIGNYSLAGMVQAPVPDLHAMDIDMDSAASTLPFQSWSAPDLSAFGAHVPEPDFVLQHKHLPFPDKLLKITVPFECLGLHDPLDKKKDPQVKKWTKMHRTLANDRKKFAEFHSFKAYYESLDKPPVHYVETPKLPPNETLEIYDKHGVLCAVLIGHVRQDPELLERTSMLLEANFPEMIRGDSTLPKFKYLSKHCLIYNRYKQRGDDAPMDIHPLKLKTRTGKRHAQRPQRLPEMSQEGQKDGNETEQLLDDLEPLILEVLRVLEHHLPKECVVQATFAKKLPLHDVTPAGPFTGLVVNIAVATLGHRDKKDFEICVVIPLGKWTGGQLVLHELGLVFDLQAGDILWFRSTEITHFNLHFKGCRASIVLTHDADGRFWVRDMNGWRPRIW</sequence>
<dbReference type="GO" id="GO:0051213">
    <property type="term" value="F:dioxygenase activity"/>
    <property type="evidence" value="ECO:0007669"/>
    <property type="project" value="UniProtKB-KW"/>
</dbReference>
<feature type="compositionally biased region" description="Basic residues" evidence="6">
    <location>
        <begin position="144"/>
        <end position="167"/>
    </location>
</feature>